<dbReference type="KEGG" id="ter:Tery_3743"/>
<dbReference type="HOGENOM" id="CLU_055594_1_0_3"/>
<name>Q10Y78_TRIEI</name>
<evidence type="ECO:0000256" key="1">
    <source>
        <dbReference type="SAM" id="MobiDB-lite"/>
    </source>
</evidence>
<proteinExistence type="predicted"/>
<feature type="compositionally biased region" description="Polar residues" evidence="1">
    <location>
        <begin position="128"/>
        <end position="141"/>
    </location>
</feature>
<dbReference type="AlphaFoldDB" id="Q10Y78"/>
<dbReference type="RefSeq" id="WP_011613127.1">
    <property type="nucleotide sequence ID" value="NC_008312.1"/>
</dbReference>
<accession>Q10Y78</accession>
<reference evidence="2" key="1">
    <citation type="submission" date="2006-06" db="EMBL/GenBank/DDBJ databases">
        <title>Complete sequence of Trichodesmium erythraeum IMS101.</title>
        <authorList>
            <consortium name="US DOE Joint Genome Institute"/>
            <person name="Copeland A."/>
            <person name="Lucas S."/>
            <person name="Lapidus A."/>
            <person name="Barry K."/>
            <person name="Detter J.C."/>
            <person name="Glavina del Rio T."/>
            <person name="Hammon N."/>
            <person name="Israni S."/>
            <person name="Dalin E."/>
            <person name="Tice H."/>
            <person name="Pitluck S."/>
            <person name="Kiss H."/>
            <person name="Munk A.C."/>
            <person name="Brettin T."/>
            <person name="Bruce D."/>
            <person name="Han C."/>
            <person name="Tapia R."/>
            <person name="Gilna P."/>
            <person name="Schmutz J."/>
            <person name="Larimer F."/>
            <person name="Land M."/>
            <person name="Hauser L."/>
            <person name="Kyrpides N."/>
            <person name="Kim E."/>
            <person name="Richardson P."/>
        </authorList>
    </citation>
    <scope>NUCLEOTIDE SEQUENCE [LARGE SCALE GENOMIC DNA]</scope>
    <source>
        <strain evidence="2">IMS101</strain>
    </source>
</reference>
<dbReference type="STRING" id="203124.Tery_3743"/>
<feature type="region of interest" description="Disordered" evidence="1">
    <location>
        <begin position="55"/>
        <end position="145"/>
    </location>
</feature>
<evidence type="ECO:0008006" key="3">
    <source>
        <dbReference type="Google" id="ProtNLM"/>
    </source>
</evidence>
<evidence type="ECO:0000313" key="2">
    <source>
        <dbReference type="EMBL" id="ABG52796.1"/>
    </source>
</evidence>
<dbReference type="eggNOG" id="COG2963">
    <property type="taxonomic scope" value="Bacteria"/>
</dbReference>
<organism evidence="2">
    <name type="scientific">Trichodesmium erythraeum (strain IMS101)</name>
    <dbReference type="NCBI Taxonomy" id="203124"/>
    <lineage>
        <taxon>Bacteria</taxon>
        <taxon>Bacillati</taxon>
        <taxon>Cyanobacteriota</taxon>
        <taxon>Cyanophyceae</taxon>
        <taxon>Oscillatoriophycideae</taxon>
        <taxon>Oscillatoriales</taxon>
        <taxon>Microcoleaceae</taxon>
        <taxon>Trichodesmium</taxon>
    </lineage>
</organism>
<dbReference type="OrthoDB" id="482053at2"/>
<protein>
    <recommendedName>
        <fullName evidence="3">Transposase</fullName>
    </recommendedName>
</protein>
<dbReference type="Gene3D" id="1.10.10.60">
    <property type="entry name" value="Homeodomain-like"/>
    <property type="match status" value="1"/>
</dbReference>
<sequence>MTPTKLSDSEKLEIIELYQTTQENTITLADRYGVSSSTIRRILQSSIPEYEYKELVQQKQKRPSRSPRNIGHDTEENLDESVDGGNLELEESGYRANEVDGMVKRRRRRSSSSSDAETEELTELPKLSLTSEYTEKSNNAFEGSYDSPTKEIQEILAVDLREKPQNLDDFENDDLEDFDEEFDDEDKDKLEGEVEVEEVVDTSYNISIQNSSYSEVKVYNLTEAVLPKICYLVVDKFTELVTKPLIAFGELGQIPVEESQKKTLPVFNNHRVAHRFSARNQRVLKVPDGRMLQKTTVYLQAKGITRLLIDGQVYKL</sequence>
<gene>
    <name evidence="2" type="ordered locus">Tery_3743</name>
</gene>
<dbReference type="EMBL" id="CP000393">
    <property type="protein sequence ID" value="ABG52796.1"/>
    <property type="molecule type" value="Genomic_DNA"/>
</dbReference>